<dbReference type="AlphaFoldDB" id="A0A1A9AEN2"/>
<dbReference type="EMBL" id="LT594324">
    <property type="protein sequence ID" value="SBT54573.1"/>
    <property type="molecule type" value="Genomic_DNA"/>
</dbReference>
<dbReference type="OrthoDB" id="3402398at2"/>
<evidence type="ECO:0000313" key="3">
    <source>
        <dbReference type="Proteomes" id="UP000198765"/>
    </source>
</evidence>
<sequence length="291" mass="31525">MRDDDLAFVELVQRELGVVRWPDAAELRARARRRSRRRVVGAAAVVFVLLSSSAVATAGLPGLSGPPTATGPAASPTGRAEIPLDALLQPEDLPVKAGSALTGAGLGEPIVIEPVWAQCLAERNVSPIWEMSRYSRSQSFVRDPRTDQDMQLSQDVYRIGPELAASFSADIDRRIRPCLDWLDVQTGQNVGLGPVIGELTTSFARHSWEVVARGFAGDDAVLIRHTTSETRRDDAPEEVLAEAPDPQTVAVVRVGDLVTVLRLGVWASESDYLRLAVVATRRMCLAANPRC</sequence>
<keyword evidence="1" id="KW-0472">Membrane</keyword>
<organism evidence="2 3">
    <name type="scientific">Micromonospora narathiwatensis</name>
    <dbReference type="NCBI Taxonomy" id="299146"/>
    <lineage>
        <taxon>Bacteria</taxon>
        <taxon>Bacillati</taxon>
        <taxon>Actinomycetota</taxon>
        <taxon>Actinomycetes</taxon>
        <taxon>Micromonosporales</taxon>
        <taxon>Micromonosporaceae</taxon>
        <taxon>Micromonospora</taxon>
    </lineage>
</organism>
<accession>A0A1A9AEN2</accession>
<evidence type="ECO:0000313" key="2">
    <source>
        <dbReference type="EMBL" id="SBT54573.1"/>
    </source>
</evidence>
<protein>
    <recommendedName>
        <fullName evidence="4">PknH-like extracellular domain-containing protein</fullName>
    </recommendedName>
</protein>
<proteinExistence type="predicted"/>
<keyword evidence="3" id="KW-1185">Reference proteome</keyword>
<keyword evidence="1" id="KW-0812">Transmembrane</keyword>
<dbReference type="PATRIC" id="fig|299146.4.peg.5714"/>
<name>A0A1A9AEN2_9ACTN</name>
<keyword evidence="1" id="KW-1133">Transmembrane helix</keyword>
<gene>
    <name evidence="2" type="ORF">GA0070621_5538</name>
</gene>
<feature type="transmembrane region" description="Helical" evidence="1">
    <location>
        <begin position="39"/>
        <end position="60"/>
    </location>
</feature>
<dbReference type="RefSeq" id="WP_091201134.1">
    <property type="nucleotide sequence ID" value="NZ_LT594324.1"/>
</dbReference>
<evidence type="ECO:0000256" key="1">
    <source>
        <dbReference type="SAM" id="Phobius"/>
    </source>
</evidence>
<reference evidence="2 3" key="1">
    <citation type="submission" date="2016-06" db="EMBL/GenBank/DDBJ databases">
        <authorList>
            <person name="Kjaerup R.B."/>
            <person name="Dalgaard T.S."/>
            <person name="Juul-Madsen H.R."/>
        </authorList>
    </citation>
    <scope>NUCLEOTIDE SEQUENCE [LARGE SCALE GENOMIC DNA]</scope>
    <source>
        <strain evidence="2 3">DSM 45248</strain>
    </source>
</reference>
<evidence type="ECO:0008006" key="4">
    <source>
        <dbReference type="Google" id="ProtNLM"/>
    </source>
</evidence>
<dbReference type="Proteomes" id="UP000198765">
    <property type="component" value="Chromosome I"/>
</dbReference>